<dbReference type="AlphaFoldDB" id="X6P6Z9"/>
<sequence>MIWACFGAKGVGNDCKIEGGMNYEIYKEVLEDYMLKNFQQIINIIIVQERNTKTTNKQIVKLLQKDICKKDTEIGELKTNVKELESKQEELQKLLTDANSTISLNDISSPDSEKILFSDEKLKLTSLQSQITDVVDKLKISNLELDNKIEELKTENTNMETIIGIIETIINTGNDITPKVKKRNLNSTFDQDLDIGKQKKIKIKIKI</sequence>
<dbReference type="Proteomes" id="UP000023152">
    <property type="component" value="Unassembled WGS sequence"/>
</dbReference>
<dbReference type="InterPro" id="IPR036397">
    <property type="entry name" value="RNaseH_sf"/>
</dbReference>
<organism evidence="2 3">
    <name type="scientific">Reticulomyxa filosa</name>
    <dbReference type="NCBI Taxonomy" id="46433"/>
    <lineage>
        <taxon>Eukaryota</taxon>
        <taxon>Sar</taxon>
        <taxon>Rhizaria</taxon>
        <taxon>Retaria</taxon>
        <taxon>Foraminifera</taxon>
        <taxon>Monothalamids</taxon>
        <taxon>Reticulomyxidae</taxon>
        <taxon>Reticulomyxa</taxon>
    </lineage>
</organism>
<gene>
    <name evidence="2" type="ORF">RFI_03125</name>
</gene>
<evidence type="ECO:0000256" key="1">
    <source>
        <dbReference type="SAM" id="Coils"/>
    </source>
</evidence>
<feature type="coiled-coil region" evidence="1">
    <location>
        <begin position="74"/>
        <end position="101"/>
    </location>
</feature>
<proteinExistence type="predicted"/>
<dbReference type="GO" id="GO:0003676">
    <property type="term" value="F:nucleic acid binding"/>
    <property type="evidence" value="ECO:0007669"/>
    <property type="project" value="InterPro"/>
</dbReference>
<keyword evidence="3" id="KW-1185">Reference proteome</keyword>
<comment type="caution">
    <text evidence="2">The sequence shown here is derived from an EMBL/GenBank/DDBJ whole genome shotgun (WGS) entry which is preliminary data.</text>
</comment>
<keyword evidence="1" id="KW-0175">Coiled coil</keyword>
<protein>
    <submittedName>
        <fullName evidence="2">Viral A-type inclusion protein</fullName>
    </submittedName>
</protein>
<feature type="coiled-coil region" evidence="1">
    <location>
        <begin position="135"/>
        <end position="162"/>
    </location>
</feature>
<accession>X6P6Z9</accession>
<dbReference type="EMBL" id="ASPP01002993">
    <property type="protein sequence ID" value="ETO33971.1"/>
    <property type="molecule type" value="Genomic_DNA"/>
</dbReference>
<evidence type="ECO:0000313" key="3">
    <source>
        <dbReference type="Proteomes" id="UP000023152"/>
    </source>
</evidence>
<dbReference type="Gene3D" id="3.30.420.10">
    <property type="entry name" value="Ribonuclease H-like superfamily/Ribonuclease H"/>
    <property type="match status" value="1"/>
</dbReference>
<reference evidence="2 3" key="1">
    <citation type="journal article" date="2013" name="Curr. Biol.">
        <title>The Genome of the Foraminiferan Reticulomyxa filosa.</title>
        <authorList>
            <person name="Glockner G."/>
            <person name="Hulsmann N."/>
            <person name="Schleicher M."/>
            <person name="Noegel A.A."/>
            <person name="Eichinger L."/>
            <person name="Gallinger C."/>
            <person name="Pawlowski J."/>
            <person name="Sierra R."/>
            <person name="Euteneuer U."/>
            <person name="Pillet L."/>
            <person name="Moustafa A."/>
            <person name="Platzer M."/>
            <person name="Groth M."/>
            <person name="Szafranski K."/>
            <person name="Schliwa M."/>
        </authorList>
    </citation>
    <scope>NUCLEOTIDE SEQUENCE [LARGE SCALE GENOMIC DNA]</scope>
</reference>
<name>X6P6Z9_RETFI</name>
<evidence type="ECO:0000313" key="2">
    <source>
        <dbReference type="EMBL" id="ETO33971.1"/>
    </source>
</evidence>